<dbReference type="InterPro" id="IPR025714">
    <property type="entry name" value="Methyltranfer_dom"/>
</dbReference>
<comment type="similarity">
    <text evidence="3">Belongs to the methyltransferase superfamily. Arsenite methyltransferase family.</text>
</comment>
<dbReference type="PANTHER" id="PTHR43675:SF8">
    <property type="entry name" value="ARSENITE METHYLTRANSFERASE"/>
    <property type="match status" value="1"/>
</dbReference>
<comment type="catalytic activity">
    <reaction evidence="6">
        <text>arsenic triglutathione + [thioredoxin]-dithiol + S-adenosyl-L-methionine + 2 H2O = methylarsonous acid + [thioredoxin]-disulfide + 3 glutathione + S-adenosyl-L-homocysteine + H(+)</text>
        <dbReference type="Rhea" id="RHEA:69460"/>
        <dbReference type="Rhea" id="RHEA-COMP:10698"/>
        <dbReference type="Rhea" id="RHEA-COMP:10700"/>
        <dbReference type="ChEBI" id="CHEBI:15377"/>
        <dbReference type="ChEBI" id="CHEBI:15378"/>
        <dbReference type="ChEBI" id="CHEBI:17826"/>
        <dbReference type="ChEBI" id="CHEBI:29950"/>
        <dbReference type="ChEBI" id="CHEBI:50058"/>
        <dbReference type="ChEBI" id="CHEBI:57856"/>
        <dbReference type="ChEBI" id="CHEBI:57925"/>
        <dbReference type="ChEBI" id="CHEBI:59789"/>
        <dbReference type="ChEBI" id="CHEBI:183640"/>
        <dbReference type="EC" id="2.1.1.137"/>
    </reaction>
</comment>
<gene>
    <name evidence="11" type="ORF">V1264_009547</name>
</gene>
<dbReference type="InterPro" id="IPR026669">
    <property type="entry name" value="Arsenite_MeTrfase-like"/>
</dbReference>
<dbReference type="Gene3D" id="3.40.5.100">
    <property type="match status" value="1"/>
</dbReference>
<dbReference type="EC" id="2.1.1.137" evidence="4"/>
<evidence type="ECO:0000256" key="8">
    <source>
        <dbReference type="ARBA" id="ARBA00048428"/>
    </source>
</evidence>
<dbReference type="GO" id="GO:0018872">
    <property type="term" value="P:arsonoacetate metabolic process"/>
    <property type="evidence" value="ECO:0007669"/>
    <property type="project" value="TreeGrafter"/>
</dbReference>
<evidence type="ECO:0000313" key="11">
    <source>
        <dbReference type="EMBL" id="KAK7091931.1"/>
    </source>
</evidence>
<feature type="region of interest" description="Disordered" evidence="9">
    <location>
        <begin position="1"/>
        <end position="26"/>
    </location>
</feature>
<proteinExistence type="inferred from homology"/>
<accession>A0AAN9ARR9</accession>
<keyword evidence="12" id="KW-1185">Reference proteome</keyword>
<comment type="catalytic activity">
    <reaction evidence="8">
        <text>arsenic triglutathione + 3 [thioredoxin]-dithiol + 3 S-adenosyl-L-methionine = trimethylarsine + 3 [thioredoxin]-disulfide + 3 glutathione + 3 S-adenosyl-L-homocysteine + 3 H(+)</text>
        <dbReference type="Rhea" id="RHEA:69432"/>
        <dbReference type="Rhea" id="RHEA-COMP:10698"/>
        <dbReference type="Rhea" id="RHEA-COMP:10700"/>
        <dbReference type="ChEBI" id="CHEBI:15378"/>
        <dbReference type="ChEBI" id="CHEBI:27130"/>
        <dbReference type="ChEBI" id="CHEBI:29950"/>
        <dbReference type="ChEBI" id="CHEBI:50058"/>
        <dbReference type="ChEBI" id="CHEBI:57856"/>
        <dbReference type="ChEBI" id="CHEBI:57925"/>
        <dbReference type="ChEBI" id="CHEBI:59789"/>
        <dbReference type="ChEBI" id="CHEBI:183640"/>
        <dbReference type="EC" id="2.1.1.137"/>
    </reaction>
</comment>
<evidence type="ECO:0000256" key="2">
    <source>
        <dbReference type="ARBA" id="ARBA00022691"/>
    </source>
</evidence>
<dbReference type="Gene3D" id="3.40.50.150">
    <property type="entry name" value="Vaccinia Virus protein VP39"/>
    <property type="match status" value="1"/>
</dbReference>
<dbReference type="SUPFAM" id="SSF53335">
    <property type="entry name" value="S-adenosyl-L-methionine-dependent methyltransferases"/>
    <property type="match status" value="1"/>
</dbReference>
<sequence length="372" mass="40573">MSCCSAPGTKQTEPQKPCCPGGDSSQNVQDSVKQYYGKELNTKDDIKTGVNCQMDLQMPKHVRQALGEVHDDVTIKYYGCGLVIPEAVEGCSVLDLGSGSGRDCFALSKLVGASGKVVGVDMTEEQLAVARKHVDYHTEKFGYTEPNVEFVTGYIEKLGEAGLKDNTFDVIVSNCVVNLSPDKTAVLKEAHRVLKEGGELYFSDIYTNTHLSDSIRKHRVLWGECISGALQWEELYSTAKQVGFSQPRLVSGKMVDVSKFKDVLGDDAKFVSVTYRLFKLPSTLKSATKVTYKGGILGSCDELEFDHAVTFKKGEGKVVDAELATILSASRFQTFFAFENAGDATPVTSAPRIDPFKYVEDHGSSSIPCCCD</sequence>
<evidence type="ECO:0000256" key="7">
    <source>
        <dbReference type="ARBA" id="ARBA00047943"/>
    </source>
</evidence>
<reference evidence="11 12" key="1">
    <citation type="submission" date="2024-02" db="EMBL/GenBank/DDBJ databases">
        <title>Chromosome-scale genome assembly of the rough periwinkle Littorina saxatilis.</title>
        <authorList>
            <person name="De Jode A."/>
            <person name="Faria R."/>
            <person name="Formenti G."/>
            <person name="Sims Y."/>
            <person name="Smith T.P."/>
            <person name="Tracey A."/>
            <person name="Wood J.M.D."/>
            <person name="Zagrodzka Z.B."/>
            <person name="Johannesson K."/>
            <person name="Butlin R.K."/>
            <person name="Leder E.H."/>
        </authorList>
    </citation>
    <scope>NUCLEOTIDE SEQUENCE [LARGE SCALE GENOMIC DNA]</scope>
    <source>
        <strain evidence="11">Snail1</strain>
        <tissue evidence="11">Muscle</tissue>
    </source>
</reference>
<dbReference type="Pfam" id="PF13847">
    <property type="entry name" value="Methyltransf_31"/>
    <property type="match status" value="1"/>
</dbReference>
<dbReference type="EMBL" id="JBAMIC010000022">
    <property type="protein sequence ID" value="KAK7091931.1"/>
    <property type="molecule type" value="Genomic_DNA"/>
</dbReference>
<keyword evidence="1" id="KW-0808">Transferase</keyword>
<feature type="domain" description="Methyltransferase" evidence="10">
    <location>
        <begin position="89"/>
        <end position="241"/>
    </location>
</feature>
<dbReference type="CDD" id="cd02440">
    <property type="entry name" value="AdoMet_MTases"/>
    <property type="match status" value="1"/>
</dbReference>
<evidence type="ECO:0000256" key="5">
    <source>
        <dbReference type="ARBA" id="ARBA00034545"/>
    </source>
</evidence>
<dbReference type="Proteomes" id="UP001374579">
    <property type="component" value="Unassembled WGS sequence"/>
</dbReference>
<keyword evidence="2" id="KW-0949">S-adenosyl-L-methionine</keyword>
<dbReference type="GO" id="GO:0030791">
    <property type="term" value="F:arsenite methyltransferase activity"/>
    <property type="evidence" value="ECO:0007669"/>
    <property type="project" value="UniProtKB-EC"/>
</dbReference>
<comment type="catalytic activity">
    <reaction evidence="7">
        <text>arsenic triglutathione + 2 [thioredoxin]-dithiol + 2 S-adenosyl-L-methionine + H2O = dimethylarsinous acid + 2 [thioredoxin]-disulfide + 3 glutathione + 2 S-adenosyl-L-homocysteine + 2 H(+)</text>
        <dbReference type="Rhea" id="RHEA:69464"/>
        <dbReference type="Rhea" id="RHEA-COMP:10698"/>
        <dbReference type="Rhea" id="RHEA-COMP:10700"/>
        <dbReference type="ChEBI" id="CHEBI:15377"/>
        <dbReference type="ChEBI" id="CHEBI:15378"/>
        <dbReference type="ChEBI" id="CHEBI:23808"/>
        <dbReference type="ChEBI" id="CHEBI:29950"/>
        <dbReference type="ChEBI" id="CHEBI:50058"/>
        <dbReference type="ChEBI" id="CHEBI:57856"/>
        <dbReference type="ChEBI" id="CHEBI:57925"/>
        <dbReference type="ChEBI" id="CHEBI:59789"/>
        <dbReference type="ChEBI" id="CHEBI:183640"/>
        <dbReference type="EC" id="2.1.1.137"/>
    </reaction>
</comment>
<evidence type="ECO:0000256" key="1">
    <source>
        <dbReference type="ARBA" id="ARBA00022679"/>
    </source>
</evidence>
<organism evidence="11 12">
    <name type="scientific">Littorina saxatilis</name>
    <dbReference type="NCBI Taxonomy" id="31220"/>
    <lineage>
        <taxon>Eukaryota</taxon>
        <taxon>Metazoa</taxon>
        <taxon>Spiralia</taxon>
        <taxon>Lophotrochozoa</taxon>
        <taxon>Mollusca</taxon>
        <taxon>Gastropoda</taxon>
        <taxon>Caenogastropoda</taxon>
        <taxon>Littorinimorpha</taxon>
        <taxon>Littorinoidea</taxon>
        <taxon>Littorinidae</taxon>
        <taxon>Littorina</taxon>
    </lineage>
</organism>
<evidence type="ECO:0000256" key="6">
    <source>
        <dbReference type="ARBA" id="ARBA00047941"/>
    </source>
</evidence>
<dbReference type="GO" id="GO:0005829">
    <property type="term" value="C:cytosol"/>
    <property type="evidence" value="ECO:0007669"/>
    <property type="project" value="TreeGrafter"/>
</dbReference>
<evidence type="ECO:0000256" key="9">
    <source>
        <dbReference type="SAM" id="MobiDB-lite"/>
    </source>
</evidence>
<dbReference type="InterPro" id="IPR029063">
    <property type="entry name" value="SAM-dependent_MTases_sf"/>
</dbReference>
<name>A0AAN9ARR9_9CAEN</name>
<evidence type="ECO:0000256" key="4">
    <source>
        <dbReference type="ARBA" id="ARBA00034521"/>
    </source>
</evidence>
<evidence type="ECO:0000259" key="10">
    <source>
        <dbReference type="Pfam" id="PF13847"/>
    </source>
</evidence>
<dbReference type="GO" id="GO:0009404">
    <property type="term" value="P:toxin metabolic process"/>
    <property type="evidence" value="ECO:0007669"/>
    <property type="project" value="TreeGrafter"/>
</dbReference>
<evidence type="ECO:0000313" key="12">
    <source>
        <dbReference type="Proteomes" id="UP001374579"/>
    </source>
</evidence>
<dbReference type="AlphaFoldDB" id="A0AAN9ARR9"/>
<evidence type="ECO:0000256" key="3">
    <source>
        <dbReference type="ARBA" id="ARBA00034487"/>
    </source>
</evidence>
<protein>
    <recommendedName>
        <fullName evidence="5">Arsenite methyltransferase</fullName>
        <ecNumber evidence="4">2.1.1.137</ecNumber>
    </recommendedName>
</protein>
<comment type="caution">
    <text evidence="11">The sequence shown here is derived from an EMBL/GenBank/DDBJ whole genome shotgun (WGS) entry which is preliminary data.</text>
</comment>
<dbReference type="PANTHER" id="PTHR43675">
    <property type="entry name" value="ARSENITE METHYLTRANSFERASE"/>
    <property type="match status" value="1"/>
</dbReference>